<dbReference type="OrthoDB" id="6421066at2759"/>
<dbReference type="Proteomes" id="UP000887013">
    <property type="component" value="Unassembled WGS sequence"/>
</dbReference>
<name>A0A8X6NKZ8_NEPPI</name>
<evidence type="ECO:0000313" key="1">
    <source>
        <dbReference type="EMBL" id="GFT20057.1"/>
    </source>
</evidence>
<evidence type="ECO:0000313" key="2">
    <source>
        <dbReference type="Proteomes" id="UP000887013"/>
    </source>
</evidence>
<reference evidence="1" key="1">
    <citation type="submission" date="2020-08" db="EMBL/GenBank/DDBJ databases">
        <title>Multicomponent nature underlies the extraordinary mechanical properties of spider dragline silk.</title>
        <authorList>
            <person name="Kono N."/>
            <person name="Nakamura H."/>
            <person name="Mori M."/>
            <person name="Yoshida Y."/>
            <person name="Ohtoshi R."/>
            <person name="Malay A.D."/>
            <person name="Moran D.A.P."/>
            <person name="Tomita M."/>
            <person name="Numata K."/>
            <person name="Arakawa K."/>
        </authorList>
    </citation>
    <scope>NUCLEOTIDE SEQUENCE</scope>
</reference>
<protein>
    <submittedName>
        <fullName evidence="1">Uncharacterized protein</fullName>
    </submittedName>
</protein>
<proteinExistence type="predicted"/>
<gene>
    <name evidence="1" type="primary">AVEN_73054_1</name>
    <name evidence="1" type="ORF">NPIL_97221</name>
</gene>
<keyword evidence="2" id="KW-1185">Reference proteome</keyword>
<sequence length="245" mass="28033">MEKIEKKVVENKDTTLLRAALKHINILERFRKDVSKTEAFSSRKEYQKLVIAHFFVNELESLELEPDPTSKGFRKPVDDKTPSLEAFHMKPNEKEARRVPHFQRINKGDILHLKVIGETETDYKLIVLNKYGENKRLVDFSLFANLLKSYHLARFCRPLQVSDFLRATVLGKQIMEGNEFSRLIVSVNSKLVNSEYEGVELGLEGVAFSFWLLIDTSGCDHIYSVSLLGHSITRMCHGSTVTGGF</sequence>
<organism evidence="1 2">
    <name type="scientific">Nephila pilipes</name>
    <name type="common">Giant wood spider</name>
    <name type="synonym">Nephila maculata</name>
    <dbReference type="NCBI Taxonomy" id="299642"/>
    <lineage>
        <taxon>Eukaryota</taxon>
        <taxon>Metazoa</taxon>
        <taxon>Ecdysozoa</taxon>
        <taxon>Arthropoda</taxon>
        <taxon>Chelicerata</taxon>
        <taxon>Arachnida</taxon>
        <taxon>Araneae</taxon>
        <taxon>Araneomorphae</taxon>
        <taxon>Entelegynae</taxon>
        <taxon>Araneoidea</taxon>
        <taxon>Nephilidae</taxon>
        <taxon>Nephila</taxon>
    </lineage>
</organism>
<comment type="caution">
    <text evidence="1">The sequence shown here is derived from an EMBL/GenBank/DDBJ whole genome shotgun (WGS) entry which is preliminary data.</text>
</comment>
<accession>A0A8X6NKZ8</accession>
<dbReference type="EMBL" id="BMAW01105623">
    <property type="protein sequence ID" value="GFT20057.1"/>
    <property type="molecule type" value="Genomic_DNA"/>
</dbReference>
<dbReference type="AlphaFoldDB" id="A0A8X6NKZ8"/>